<dbReference type="Proteomes" id="UP000265520">
    <property type="component" value="Unassembled WGS sequence"/>
</dbReference>
<organism evidence="2 3">
    <name type="scientific">Trifolium medium</name>
    <dbReference type="NCBI Taxonomy" id="97028"/>
    <lineage>
        <taxon>Eukaryota</taxon>
        <taxon>Viridiplantae</taxon>
        <taxon>Streptophyta</taxon>
        <taxon>Embryophyta</taxon>
        <taxon>Tracheophyta</taxon>
        <taxon>Spermatophyta</taxon>
        <taxon>Magnoliopsida</taxon>
        <taxon>eudicotyledons</taxon>
        <taxon>Gunneridae</taxon>
        <taxon>Pentapetalae</taxon>
        <taxon>rosids</taxon>
        <taxon>fabids</taxon>
        <taxon>Fabales</taxon>
        <taxon>Fabaceae</taxon>
        <taxon>Papilionoideae</taxon>
        <taxon>50 kb inversion clade</taxon>
        <taxon>NPAAA clade</taxon>
        <taxon>Hologalegina</taxon>
        <taxon>IRL clade</taxon>
        <taxon>Trifolieae</taxon>
        <taxon>Trifolium</taxon>
    </lineage>
</organism>
<evidence type="ECO:0000313" key="3">
    <source>
        <dbReference type="Proteomes" id="UP000265520"/>
    </source>
</evidence>
<proteinExistence type="predicted"/>
<comment type="caution">
    <text evidence="2">The sequence shown here is derived from an EMBL/GenBank/DDBJ whole genome shotgun (WGS) entry which is preliminary data.</text>
</comment>
<evidence type="ECO:0000313" key="2">
    <source>
        <dbReference type="EMBL" id="MCI49253.1"/>
    </source>
</evidence>
<dbReference type="EMBL" id="LXQA010398461">
    <property type="protein sequence ID" value="MCI49253.1"/>
    <property type="molecule type" value="Genomic_DNA"/>
</dbReference>
<name>A0A392SK68_9FABA</name>
<feature type="compositionally biased region" description="Low complexity" evidence="1">
    <location>
        <begin position="58"/>
        <end position="71"/>
    </location>
</feature>
<keyword evidence="3" id="KW-1185">Reference proteome</keyword>
<reference evidence="2 3" key="1">
    <citation type="journal article" date="2018" name="Front. Plant Sci.">
        <title>Red Clover (Trifolium pratense) and Zigzag Clover (T. medium) - A Picture of Genomic Similarities and Differences.</title>
        <authorList>
            <person name="Dluhosova J."/>
            <person name="Istvanek J."/>
            <person name="Nedelnik J."/>
            <person name="Repkova J."/>
        </authorList>
    </citation>
    <scope>NUCLEOTIDE SEQUENCE [LARGE SCALE GENOMIC DNA]</scope>
    <source>
        <strain evidence="3">cv. 10/8</strain>
        <tissue evidence="2">Leaf</tissue>
    </source>
</reference>
<dbReference type="AlphaFoldDB" id="A0A392SK68"/>
<protein>
    <submittedName>
        <fullName evidence="2">Uncharacterized protein</fullName>
    </submittedName>
</protein>
<feature type="non-terminal residue" evidence="2">
    <location>
        <position position="1"/>
    </location>
</feature>
<evidence type="ECO:0000256" key="1">
    <source>
        <dbReference type="SAM" id="MobiDB-lite"/>
    </source>
</evidence>
<accession>A0A392SK68</accession>
<sequence length="80" mass="9038">LTLLTTVMDPRDIGRFEEWFDRRFGLPIEINLKHAEMIELFDWLDEYKDAIIANPSAPAEEAVAEEAAPTEEPAPPLAAE</sequence>
<feature type="region of interest" description="Disordered" evidence="1">
    <location>
        <begin position="58"/>
        <end position="80"/>
    </location>
</feature>